<proteinExistence type="predicted"/>
<dbReference type="Proteomes" id="UP001238088">
    <property type="component" value="Unassembled WGS sequence"/>
</dbReference>
<sequence length="156" mass="18276">MNEYVILEDEEIIHYVDNLNWNLPKDIQRESMEVLSQVHPDKVDLLIPKFGKETWGNAIYILRKMGYPRNRGALPLLAGQIMDRNWPGSLEALEIFREIGKRMSTPFIENECSKAIKQKDNDWLEHLQYACESLGITEEDFNDAQQYKMMITLAEQ</sequence>
<accession>A0ABU0AQN1</accession>
<evidence type="ECO:0008006" key="3">
    <source>
        <dbReference type="Google" id="ProtNLM"/>
    </source>
</evidence>
<dbReference type="EMBL" id="JAUSUB010000022">
    <property type="protein sequence ID" value="MDQ0272330.1"/>
    <property type="molecule type" value="Genomic_DNA"/>
</dbReference>
<dbReference type="Gene3D" id="1.25.40.750">
    <property type="entry name" value="Domain of unknown function DUF5071"/>
    <property type="match status" value="1"/>
</dbReference>
<dbReference type="InterPro" id="IPR038692">
    <property type="entry name" value="Cthe_2751_sf"/>
</dbReference>
<dbReference type="RefSeq" id="WP_307477624.1">
    <property type="nucleotide sequence ID" value="NZ_JAUSUB010000022.1"/>
</dbReference>
<evidence type="ECO:0000313" key="2">
    <source>
        <dbReference type="Proteomes" id="UP001238088"/>
    </source>
</evidence>
<evidence type="ECO:0000313" key="1">
    <source>
        <dbReference type="EMBL" id="MDQ0272330.1"/>
    </source>
</evidence>
<keyword evidence="2" id="KW-1185">Reference proteome</keyword>
<comment type="caution">
    <text evidence="1">The sequence shown here is derived from an EMBL/GenBank/DDBJ whole genome shotgun (WGS) entry which is preliminary data.</text>
</comment>
<reference evidence="1 2" key="1">
    <citation type="submission" date="2023-07" db="EMBL/GenBank/DDBJ databases">
        <title>Genomic Encyclopedia of Type Strains, Phase IV (KMG-IV): sequencing the most valuable type-strain genomes for metagenomic binning, comparative biology and taxonomic classification.</title>
        <authorList>
            <person name="Goeker M."/>
        </authorList>
    </citation>
    <scope>NUCLEOTIDE SEQUENCE [LARGE SCALE GENOMIC DNA]</scope>
    <source>
        <strain evidence="1 2">DSM 23494</strain>
    </source>
</reference>
<protein>
    <recommendedName>
        <fullName evidence="3">DUF5071 domain-containing protein</fullName>
    </recommendedName>
</protein>
<organism evidence="1 2">
    <name type="scientific">Cytobacillus purgationiresistens</name>
    <dbReference type="NCBI Taxonomy" id="863449"/>
    <lineage>
        <taxon>Bacteria</taxon>
        <taxon>Bacillati</taxon>
        <taxon>Bacillota</taxon>
        <taxon>Bacilli</taxon>
        <taxon>Bacillales</taxon>
        <taxon>Bacillaceae</taxon>
        <taxon>Cytobacillus</taxon>
    </lineage>
</organism>
<gene>
    <name evidence="1" type="ORF">J2S17_004222</name>
</gene>
<name>A0ABU0AQN1_9BACI</name>